<protein>
    <submittedName>
        <fullName evidence="2">Reverse transcriptase domain-containing protein</fullName>
    </submittedName>
</protein>
<dbReference type="GO" id="GO:0003964">
    <property type="term" value="F:RNA-directed DNA polymerase activity"/>
    <property type="evidence" value="ECO:0007669"/>
    <property type="project" value="UniProtKB-KW"/>
</dbReference>
<sequence length="292" mass="33136">MLIEGIKQSESYQIFIKYSTGLILPKKSIESDSKPARRETGSRRVIKKKVLIFVDDNIIPEPNITLELGKSMSLIEVAEEEAARQVDATHERIATEYDLEPTKRRPSGTVFRDTSSVLKKISPDPSQKLKSRRPGTKLRRKPDELNIITAKVTFTKPKQPMKPNKNLKLRKRFHPSSLAGEVFASAIQQMVGNQKRSSEGQNLSANCINNTQPEQRKHVRPGAIVRMIRGNTNRKRLREQLEPWMDNEISFPSMPGCQLVDSPIILESLIKGFLVWSIYVDGGSSSEIMYEH</sequence>
<organism evidence="2">
    <name type="scientific">Tanacetum cinerariifolium</name>
    <name type="common">Dalmatian daisy</name>
    <name type="synonym">Chrysanthemum cinerariifolium</name>
    <dbReference type="NCBI Taxonomy" id="118510"/>
    <lineage>
        <taxon>Eukaryota</taxon>
        <taxon>Viridiplantae</taxon>
        <taxon>Streptophyta</taxon>
        <taxon>Embryophyta</taxon>
        <taxon>Tracheophyta</taxon>
        <taxon>Spermatophyta</taxon>
        <taxon>Magnoliopsida</taxon>
        <taxon>eudicotyledons</taxon>
        <taxon>Gunneridae</taxon>
        <taxon>Pentapetalae</taxon>
        <taxon>asterids</taxon>
        <taxon>campanulids</taxon>
        <taxon>Asterales</taxon>
        <taxon>Asteraceae</taxon>
        <taxon>Asteroideae</taxon>
        <taxon>Anthemideae</taxon>
        <taxon>Anthemidinae</taxon>
        <taxon>Tanacetum</taxon>
    </lineage>
</organism>
<gene>
    <name evidence="2" type="ORF">Tci_014215</name>
</gene>
<feature type="region of interest" description="Disordered" evidence="1">
    <location>
        <begin position="100"/>
        <end position="143"/>
    </location>
</feature>
<dbReference type="AlphaFoldDB" id="A0A6L2K0E5"/>
<comment type="caution">
    <text evidence="2">The sequence shown here is derived from an EMBL/GenBank/DDBJ whole genome shotgun (WGS) entry which is preliminary data.</text>
</comment>
<keyword evidence="2" id="KW-0548">Nucleotidyltransferase</keyword>
<reference evidence="2" key="1">
    <citation type="journal article" date="2019" name="Sci. Rep.">
        <title>Draft genome of Tanacetum cinerariifolium, the natural source of mosquito coil.</title>
        <authorList>
            <person name="Yamashiro T."/>
            <person name="Shiraishi A."/>
            <person name="Satake H."/>
            <person name="Nakayama K."/>
        </authorList>
    </citation>
    <scope>NUCLEOTIDE SEQUENCE</scope>
</reference>
<name>A0A6L2K0E5_TANCI</name>
<dbReference type="EMBL" id="BKCJ010001543">
    <property type="protein sequence ID" value="GEU42237.1"/>
    <property type="molecule type" value="Genomic_DNA"/>
</dbReference>
<keyword evidence="2" id="KW-0695">RNA-directed DNA polymerase</keyword>
<proteinExistence type="predicted"/>
<accession>A0A6L2K0E5</accession>
<keyword evidence="2" id="KW-0808">Transferase</keyword>
<feature type="compositionally biased region" description="Basic residues" evidence="1">
    <location>
        <begin position="129"/>
        <end position="140"/>
    </location>
</feature>
<evidence type="ECO:0000256" key="1">
    <source>
        <dbReference type="SAM" id="MobiDB-lite"/>
    </source>
</evidence>
<evidence type="ECO:0000313" key="2">
    <source>
        <dbReference type="EMBL" id="GEU42237.1"/>
    </source>
</evidence>